<evidence type="ECO:0000313" key="2">
    <source>
        <dbReference type="EMBL" id="OGD98802.1"/>
    </source>
</evidence>
<organism evidence="2 3">
    <name type="scientific">Candidatus Curtissbacteria bacterium RIFCSPLOWO2_01_FULL_42_50</name>
    <dbReference type="NCBI Taxonomy" id="1797730"/>
    <lineage>
        <taxon>Bacteria</taxon>
        <taxon>Candidatus Curtissiibacteriota</taxon>
    </lineage>
</organism>
<reference evidence="2 3" key="1">
    <citation type="journal article" date="2016" name="Nat. Commun.">
        <title>Thousands of microbial genomes shed light on interconnected biogeochemical processes in an aquifer system.</title>
        <authorList>
            <person name="Anantharaman K."/>
            <person name="Brown C.T."/>
            <person name="Hug L.A."/>
            <person name="Sharon I."/>
            <person name="Castelle C.J."/>
            <person name="Probst A.J."/>
            <person name="Thomas B.C."/>
            <person name="Singh A."/>
            <person name="Wilkins M.J."/>
            <person name="Karaoz U."/>
            <person name="Brodie E.L."/>
            <person name="Williams K.H."/>
            <person name="Hubbard S.S."/>
            <person name="Banfield J.F."/>
        </authorList>
    </citation>
    <scope>NUCLEOTIDE SEQUENCE [LARGE SCALE GENOMIC DNA]</scope>
</reference>
<protein>
    <submittedName>
        <fullName evidence="2">Uncharacterized protein</fullName>
    </submittedName>
</protein>
<comment type="caution">
    <text evidence="2">The sequence shown here is derived from an EMBL/GenBank/DDBJ whole genome shotgun (WGS) entry which is preliminary data.</text>
</comment>
<keyword evidence="1" id="KW-0472">Membrane</keyword>
<name>A0A1F5H3Q6_9BACT</name>
<sequence length="149" mass="17071">MKDNGFILPFVVLCLVIGMIIFYLIPKDSITPNDKTQKTARLIPRYLNTESWSVTDDKTFCVLNIADCTSPSSKIKFSTADSWSSIYRFYRNNMKDYDWQTKSTVITSVPTTIIFTNGSNCQAVLKESTGLFDKQQENLKDYLFSITCR</sequence>
<accession>A0A1F5H3Q6</accession>
<keyword evidence="1" id="KW-0812">Transmembrane</keyword>
<gene>
    <name evidence="2" type="ORF">A3B54_03900</name>
</gene>
<evidence type="ECO:0000256" key="1">
    <source>
        <dbReference type="SAM" id="Phobius"/>
    </source>
</evidence>
<dbReference type="Proteomes" id="UP000177039">
    <property type="component" value="Unassembled WGS sequence"/>
</dbReference>
<proteinExistence type="predicted"/>
<evidence type="ECO:0000313" key="3">
    <source>
        <dbReference type="Proteomes" id="UP000177039"/>
    </source>
</evidence>
<keyword evidence="1" id="KW-1133">Transmembrane helix</keyword>
<feature type="transmembrane region" description="Helical" evidence="1">
    <location>
        <begin position="6"/>
        <end position="25"/>
    </location>
</feature>
<dbReference type="EMBL" id="MFBT01000031">
    <property type="protein sequence ID" value="OGD98802.1"/>
    <property type="molecule type" value="Genomic_DNA"/>
</dbReference>
<dbReference type="AlphaFoldDB" id="A0A1F5H3Q6"/>